<evidence type="ECO:0000313" key="1">
    <source>
        <dbReference type="EMBL" id="KAJ3804784.1"/>
    </source>
</evidence>
<dbReference type="Proteomes" id="UP001163835">
    <property type="component" value="Unassembled WGS sequence"/>
</dbReference>
<proteinExistence type="predicted"/>
<protein>
    <submittedName>
        <fullName evidence="1">Uncharacterized protein</fullName>
    </submittedName>
</protein>
<name>A0ACC1TJA1_9AGAR</name>
<evidence type="ECO:0000313" key="2">
    <source>
        <dbReference type="Proteomes" id="UP001163835"/>
    </source>
</evidence>
<gene>
    <name evidence="1" type="ORF">F5876DRAFT_82617</name>
</gene>
<organism evidence="1 2">
    <name type="scientific">Lentinula aff. lateritia</name>
    <dbReference type="NCBI Taxonomy" id="2804960"/>
    <lineage>
        <taxon>Eukaryota</taxon>
        <taxon>Fungi</taxon>
        <taxon>Dikarya</taxon>
        <taxon>Basidiomycota</taxon>
        <taxon>Agaricomycotina</taxon>
        <taxon>Agaricomycetes</taxon>
        <taxon>Agaricomycetidae</taxon>
        <taxon>Agaricales</taxon>
        <taxon>Marasmiineae</taxon>
        <taxon>Omphalotaceae</taxon>
        <taxon>Lentinula</taxon>
    </lineage>
</organism>
<accession>A0ACC1TJA1</accession>
<dbReference type="EMBL" id="MU795811">
    <property type="protein sequence ID" value="KAJ3804784.1"/>
    <property type="molecule type" value="Genomic_DNA"/>
</dbReference>
<reference evidence="1" key="1">
    <citation type="submission" date="2022-09" db="EMBL/GenBank/DDBJ databases">
        <title>A Global Phylogenomic Analysis of the Shiitake Genus Lentinula.</title>
        <authorList>
            <consortium name="DOE Joint Genome Institute"/>
            <person name="Sierra-Patev S."/>
            <person name="Min B."/>
            <person name="Naranjo-Ortiz M."/>
            <person name="Looney B."/>
            <person name="Konkel Z."/>
            <person name="Slot J.C."/>
            <person name="Sakamoto Y."/>
            <person name="Steenwyk J.L."/>
            <person name="Rokas A."/>
            <person name="Carro J."/>
            <person name="Camarero S."/>
            <person name="Ferreira P."/>
            <person name="Molpeceres G."/>
            <person name="Ruiz-Duenas F.J."/>
            <person name="Serrano A."/>
            <person name="Henrissat B."/>
            <person name="Drula E."/>
            <person name="Hughes K.W."/>
            <person name="Mata J.L."/>
            <person name="Ishikawa N.K."/>
            <person name="Vargas-Isla R."/>
            <person name="Ushijima S."/>
            <person name="Smith C.A."/>
            <person name="Ahrendt S."/>
            <person name="Andreopoulos W."/>
            <person name="He G."/>
            <person name="Labutti K."/>
            <person name="Lipzen A."/>
            <person name="Ng V."/>
            <person name="Riley R."/>
            <person name="Sandor L."/>
            <person name="Barry K."/>
            <person name="Martinez A.T."/>
            <person name="Xiao Y."/>
            <person name="Gibbons J.G."/>
            <person name="Terashima K."/>
            <person name="Grigoriev I.V."/>
            <person name="Hibbett D.S."/>
        </authorList>
    </citation>
    <scope>NUCLEOTIDE SEQUENCE</scope>
    <source>
        <strain evidence="1">TMI1499</strain>
    </source>
</reference>
<keyword evidence="2" id="KW-1185">Reference proteome</keyword>
<comment type="caution">
    <text evidence="1">The sequence shown here is derived from an EMBL/GenBank/DDBJ whole genome shotgun (WGS) entry which is preliminary data.</text>
</comment>
<sequence length="429" mass="46545">MHMVPSKDLDPFASLRSQGSSAAASRPAAPSSISEVPSPSCALKTLVAPPHLVQRNRELKVSSARSTHSQGSDNELLSGPSMDIPKTSSVKASMVKVEPKSKTMVEVVEDSKVSAPSSSTTLSYKCVQLPPCSRKIVPASSKGKGKSRQKVTTEDDSASSEVESEDEDENEEEDIAPPPKRLKTTSLVSSLVSHHSVKRVPVPKQVTKAATRPVPAPSPVSAFEPVLLADAQGHLQLPNQSTGTFTPFPKFAHARACSSQSLKCMGSLDVEMAMDALNALLTASTSSTHNLANSLCRATDLNDQLKQIESLFDMTKELYLWSILDLQNAGEDPIVILEAFKAAEPNRQTLNLNKWTLMATLFHWLSPFNLTGLNFNNCTPGEWIDLLCSIYSKESTALINKDRYLVESSIICMQFTPYASRLDFGIITL</sequence>